<dbReference type="InterPro" id="IPR021414">
    <property type="entry name" value="DUF3054"/>
</dbReference>
<dbReference type="EMBL" id="JBHMAX010000021">
    <property type="protein sequence ID" value="MFB9732692.1"/>
    <property type="molecule type" value="Genomic_DNA"/>
</dbReference>
<sequence length="119" mass="12693">MRRFAFWLDLGVVLVLAAGGRRSHDLDGSVLGVLETAWPFLVGLAVGWVAVARQPRTRRVWWLDGTVVTLSTVVVGMLLRLASGQGAAAAFVLVATAVLAAGMLGWRAVDAALEVRRGR</sequence>
<name>A0ABV5V4H6_9MICO</name>
<organism evidence="2 3">
    <name type="scientific">Ornithinimicrobium kibberense</name>
    <dbReference type="NCBI Taxonomy" id="282060"/>
    <lineage>
        <taxon>Bacteria</taxon>
        <taxon>Bacillati</taxon>
        <taxon>Actinomycetota</taxon>
        <taxon>Actinomycetes</taxon>
        <taxon>Micrococcales</taxon>
        <taxon>Ornithinimicrobiaceae</taxon>
        <taxon>Ornithinimicrobium</taxon>
    </lineage>
</organism>
<dbReference type="RefSeq" id="WP_075957524.1">
    <property type="nucleotide sequence ID" value="NZ_JBHMAX010000021.1"/>
</dbReference>
<evidence type="ECO:0000313" key="3">
    <source>
        <dbReference type="Proteomes" id="UP001589613"/>
    </source>
</evidence>
<feature type="transmembrane region" description="Helical" evidence="1">
    <location>
        <begin position="61"/>
        <end position="82"/>
    </location>
</feature>
<dbReference type="Pfam" id="PF11255">
    <property type="entry name" value="DUF3054"/>
    <property type="match status" value="1"/>
</dbReference>
<keyword evidence="1" id="KW-1133">Transmembrane helix</keyword>
<evidence type="ECO:0000313" key="2">
    <source>
        <dbReference type="EMBL" id="MFB9732692.1"/>
    </source>
</evidence>
<keyword evidence="1" id="KW-0472">Membrane</keyword>
<feature type="transmembrane region" description="Helical" evidence="1">
    <location>
        <begin position="29"/>
        <end position="49"/>
    </location>
</feature>
<proteinExistence type="predicted"/>
<dbReference type="Proteomes" id="UP001589613">
    <property type="component" value="Unassembled WGS sequence"/>
</dbReference>
<protein>
    <submittedName>
        <fullName evidence="2">DUF3054 domain-containing protein</fullName>
    </submittedName>
</protein>
<keyword evidence="1" id="KW-0812">Transmembrane</keyword>
<feature type="transmembrane region" description="Helical" evidence="1">
    <location>
        <begin position="88"/>
        <end position="109"/>
    </location>
</feature>
<evidence type="ECO:0000256" key="1">
    <source>
        <dbReference type="SAM" id="Phobius"/>
    </source>
</evidence>
<keyword evidence="3" id="KW-1185">Reference proteome</keyword>
<reference evidence="2 3" key="1">
    <citation type="submission" date="2024-09" db="EMBL/GenBank/DDBJ databases">
        <authorList>
            <person name="Sun Q."/>
            <person name="Mori K."/>
        </authorList>
    </citation>
    <scope>NUCLEOTIDE SEQUENCE [LARGE SCALE GENOMIC DNA]</scope>
    <source>
        <strain evidence="2 3">JCM 12763</strain>
    </source>
</reference>
<accession>A0ABV5V4H6</accession>
<gene>
    <name evidence="2" type="ORF">ACFFN0_11635</name>
</gene>
<comment type="caution">
    <text evidence="2">The sequence shown here is derived from an EMBL/GenBank/DDBJ whole genome shotgun (WGS) entry which is preliminary data.</text>
</comment>